<feature type="transmembrane region" description="Helical" evidence="1">
    <location>
        <begin position="83"/>
        <end position="103"/>
    </location>
</feature>
<keyword evidence="1" id="KW-0472">Membrane</keyword>
<keyword evidence="3" id="KW-0482">Metalloprotease</keyword>
<feature type="transmembrane region" description="Helical" evidence="1">
    <location>
        <begin position="163"/>
        <end position="191"/>
    </location>
</feature>
<dbReference type="GO" id="GO:0006508">
    <property type="term" value="P:proteolysis"/>
    <property type="evidence" value="ECO:0007669"/>
    <property type="project" value="UniProtKB-KW"/>
</dbReference>
<feature type="transmembrane region" description="Helical" evidence="1">
    <location>
        <begin position="123"/>
        <end position="142"/>
    </location>
</feature>
<feature type="transmembrane region" description="Helical" evidence="1">
    <location>
        <begin position="197"/>
        <end position="216"/>
    </location>
</feature>
<organism evidence="3 4">
    <name type="scientific">Tessaracoccus antarcticus</name>
    <dbReference type="NCBI Taxonomy" id="2479848"/>
    <lineage>
        <taxon>Bacteria</taxon>
        <taxon>Bacillati</taxon>
        <taxon>Actinomycetota</taxon>
        <taxon>Actinomycetes</taxon>
        <taxon>Propionibacteriales</taxon>
        <taxon>Propionibacteriaceae</taxon>
        <taxon>Tessaracoccus</taxon>
    </lineage>
</organism>
<comment type="caution">
    <text evidence="3">The sequence shown here is derived from an EMBL/GenBank/DDBJ whole genome shotgun (WGS) entry which is preliminary data.</text>
</comment>
<evidence type="ECO:0000313" key="4">
    <source>
        <dbReference type="Proteomes" id="UP000275256"/>
    </source>
</evidence>
<keyword evidence="3" id="KW-0645">Protease</keyword>
<sequence length="226" mass="23682">MSVSAEGAATKSGARRNRGIAAVTGVTGAVLLFLGVQVKPGDASFYVFTFALAVVWVIGSLLTARSRTFGSIREGKWLRDVGWGVAGGLVLLVVFLLGAGVVARIDFLASPVEALLAHARFGALPVVTAITIVNGVTEEIFFRGALHESIGGSTNRRLIGTTIVYTLVTGASGIPLLALAAMSMGLLAGWLRQRTGALLAPIVAHLTWSLGMLYLLQPTLDIWRAL</sequence>
<dbReference type="RefSeq" id="WP_121900209.1">
    <property type="nucleotide sequence ID" value="NZ_REFW01000001.1"/>
</dbReference>
<dbReference type="GO" id="GO:0004175">
    <property type="term" value="F:endopeptidase activity"/>
    <property type="evidence" value="ECO:0007669"/>
    <property type="project" value="UniProtKB-ARBA"/>
</dbReference>
<dbReference type="Pfam" id="PF02517">
    <property type="entry name" value="Rce1-like"/>
    <property type="match status" value="1"/>
</dbReference>
<proteinExistence type="predicted"/>
<name>A0A3M0GG30_9ACTN</name>
<dbReference type="EMBL" id="REFW01000001">
    <property type="protein sequence ID" value="RMB61662.1"/>
    <property type="molecule type" value="Genomic_DNA"/>
</dbReference>
<keyword evidence="3" id="KW-0378">Hydrolase</keyword>
<dbReference type="InterPro" id="IPR003675">
    <property type="entry name" value="Rce1/LyrA-like_dom"/>
</dbReference>
<gene>
    <name evidence="3" type="ORF">EAX62_03245</name>
</gene>
<evidence type="ECO:0000259" key="2">
    <source>
        <dbReference type="Pfam" id="PF02517"/>
    </source>
</evidence>
<protein>
    <submittedName>
        <fullName evidence="3">CPBP family intramembrane metalloprotease</fullName>
    </submittedName>
</protein>
<feature type="transmembrane region" description="Helical" evidence="1">
    <location>
        <begin position="44"/>
        <end position="62"/>
    </location>
</feature>
<feature type="domain" description="CAAX prenyl protease 2/Lysostaphin resistance protein A-like" evidence="2">
    <location>
        <begin position="123"/>
        <end position="210"/>
    </location>
</feature>
<accession>A0A3M0GG30</accession>
<evidence type="ECO:0000256" key="1">
    <source>
        <dbReference type="SAM" id="Phobius"/>
    </source>
</evidence>
<evidence type="ECO:0000313" key="3">
    <source>
        <dbReference type="EMBL" id="RMB61662.1"/>
    </source>
</evidence>
<dbReference type="OrthoDB" id="4407663at2"/>
<keyword evidence="4" id="KW-1185">Reference proteome</keyword>
<keyword evidence="1" id="KW-0812">Transmembrane</keyword>
<dbReference type="Proteomes" id="UP000275256">
    <property type="component" value="Unassembled WGS sequence"/>
</dbReference>
<reference evidence="3 4" key="1">
    <citation type="submission" date="2018-10" db="EMBL/GenBank/DDBJ databases">
        <title>Tessaracoccus antarcticuss sp. nov., isolated from sediment.</title>
        <authorList>
            <person name="Zhou L.Y."/>
            <person name="Du Z.J."/>
        </authorList>
    </citation>
    <scope>NUCLEOTIDE SEQUENCE [LARGE SCALE GENOMIC DNA]</scope>
    <source>
        <strain evidence="3 4">JDX10</strain>
    </source>
</reference>
<dbReference type="AlphaFoldDB" id="A0A3M0GG30"/>
<dbReference type="GO" id="GO:0008237">
    <property type="term" value="F:metallopeptidase activity"/>
    <property type="evidence" value="ECO:0007669"/>
    <property type="project" value="UniProtKB-KW"/>
</dbReference>
<keyword evidence="1" id="KW-1133">Transmembrane helix</keyword>
<feature type="transmembrane region" description="Helical" evidence="1">
    <location>
        <begin position="20"/>
        <end position="38"/>
    </location>
</feature>
<dbReference type="GO" id="GO:0080120">
    <property type="term" value="P:CAAX-box protein maturation"/>
    <property type="evidence" value="ECO:0007669"/>
    <property type="project" value="UniProtKB-ARBA"/>
</dbReference>